<sequence>MAGAYVEVWPEPVEVLLLTMIYRRRARLTHRKDIPSLGFDEAVTQLGTCGLQHLILGIVKNTQSDYRFQLFLSPDASRVVACLGVGRQGEHPAHTTPD</sequence>
<evidence type="ECO:0000313" key="1">
    <source>
        <dbReference type="EMBL" id="GAA3569451.1"/>
    </source>
</evidence>
<dbReference type="Proteomes" id="UP001500630">
    <property type="component" value="Unassembled WGS sequence"/>
</dbReference>
<reference evidence="2" key="1">
    <citation type="journal article" date="2019" name="Int. J. Syst. Evol. Microbiol.">
        <title>The Global Catalogue of Microorganisms (GCM) 10K type strain sequencing project: providing services to taxonomists for standard genome sequencing and annotation.</title>
        <authorList>
            <consortium name="The Broad Institute Genomics Platform"/>
            <consortium name="The Broad Institute Genome Sequencing Center for Infectious Disease"/>
            <person name="Wu L."/>
            <person name="Ma J."/>
        </authorList>
    </citation>
    <scope>NUCLEOTIDE SEQUENCE [LARGE SCALE GENOMIC DNA]</scope>
    <source>
        <strain evidence="2">JCM 17326</strain>
    </source>
</reference>
<accession>A0ABP6XM95</accession>
<comment type="caution">
    <text evidence="1">The sequence shown here is derived from an EMBL/GenBank/DDBJ whole genome shotgun (WGS) entry which is preliminary data.</text>
</comment>
<name>A0ABP6XM95_9ACTN</name>
<protein>
    <submittedName>
        <fullName evidence="1">Uncharacterized protein</fullName>
    </submittedName>
</protein>
<proteinExistence type="predicted"/>
<evidence type="ECO:0000313" key="2">
    <source>
        <dbReference type="Proteomes" id="UP001500630"/>
    </source>
</evidence>
<organism evidence="1 2">
    <name type="scientific">Nonomuraea rosea</name>
    <dbReference type="NCBI Taxonomy" id="638574"/>
    <lineage>
        <taxon>Bacteria</taxon>
        <taxon>Bacillati</taxon>
        <taxon>Actinomycetota</taxon>
        <taxon>Actinomycetes</taxon>
        <taxon>Streptosporangiales</taxon>
        <taxon>Streptosporangiaceae</taxon>
        <taxon>Nonomuraea</taxon>
    </lineage>
</organism>
<dbReference type="EMBL" id="BAABDQ010000013">
    <property type="protein sequence ID" value="GAA3569451.1"/>
    <property type="molecule type" value="Genomic_DNA"/>
</dbReference>
<keyword evidence="2" id="KW-1185">Reference proteome</keyword>
<gene>
    <name evidence="1" type="ORF">GCM10022419_057950</name>
</gene>